<evidence type="ECO:0000313" key="4">
    <source>
        <dbReference type="Proteomes" id="UP000809243"/>
    </source>
</evidence>
<dbReference type="InterPro" id="IPR023473">
    <property type="entry name" value="AMMECR1"/>
</dbReference>
<dbReference type="HAMAP" id="MF_00645">
    <property type="entry name" value="AMMECR1"/>
    <property type="match status" value="1"/>
</dbReference>
<dbReference type="PANTHER" id="PTHR13016:SF0">
    <property type="entry name" value="AMME SYNDROME CANDIDATE GENE 1 PROTEIN"/>
    <property type="match status" value="1"/>
</dbReference>
<dbReference type="EMBL" id="JAFGDB010000007">
    <property type="protein sequence ID" value="MBN2066930.1"/>
    <property type="molecule type" value="Genomic_DNA"/>
</dbReference>
<dbReference type="InterPro" id="IPR002733">
    <property type="entry name" value="AMMECR1_domain"/>
</dbReference>
<dbReference type="Pfam" id="PF01871">
    <property type="entry name" value="AMMECR1"/>
    <property type="match status" value="1"/>
</dbReference>
<dbReference type="InterPro" id="IPR027485">
    <property type="entry name" value="AMMECR1_N"/>
</dbReference>
<dbReference type="PANTHER" id="PTHR13016">
    <property type="entry name" value="AMMECR1 HOMOLOG"/>
    <property type="match status" value="1"/>
</dbReference>
<dbReference type="PROSITE" id="PS51112">
    <property type="entry name" value="AMMECR1"/>
    <property type="match status" value="1"/>
</dbReference>
<sequence length="197" mass="21852">MSGEFSSADAKKLVSLARKSIEYYSAAGRFLSEPCEEKKFLEKRGVFVTLHTFPERELRGCIGFPYPVKPLWSAVIEAAAEAGFHDPRFEQVKASEMEKILVEISILTLPEKANAGDLPGKIEIGKNGLIVKRKYRSGLLLPQVAAEEGWDAETFLEHCCIKAGIPTNSWKLKGTDTFKFQAQVFSEKAPKGIVEEA</sequence>
<comment type="caution">
    <text evidence="3">The sequence shown here is derived from an EMBL/GenBank/DDBJ whole genome shotgun (WGS) entry which is preliminary data.</text>
</comment>
<gene>
    <name evidence="3" type="ORF">JW744_00500</name>
</gene>
<dbReference type="SUPFAM" id="SSF143447">
    <property type="entry name" value="AMMECR1-like"/>
    <property type="match status" value="1"/>
</dbReference>
<dbReference type="InterPro" id="IPR023472">
    <property type="entry name" value="Uncharacterised_MJ0810"/>
</dbReference>
<protein>
    <recommendedName>
        <fullName evidence="1">Protein JW744_00500</fullName>
    </recommendedName>
</protein>
<evidence type="ECO:0000256" key="1">
    <source>
        <dbReference type="HAMAP-Rule" id="MF_00645"/>
    </source>
</evidence>
<dbReference type="Gene3D" id="3.30.700.20">
    <property type="entry name" value="Hypothetical protein ph0010, domain 1"/>
    <property type="match status" value="1"/>
</dbReference>
<name>A0A938YW55_9ARCH</name>
<feature type="domain" description="AMMECR1" evidence="2">
    <location>
        <begin position="8"/>
        <end position="196"/>
    </location>
</feature>
<accession>A0A938YW55</accession>
<evidence type="ECO:0000259" key="2">
    <source>
        <dbReference type="PROSITE" id="PS51112"/>
    </source>
</evidence>
<dbReference type="NCBIfam" id="TIGR04335">
    <property type="entry name" value="AmmeMemoSam_A"/>
    <property type="match status" value="1"/>
</dbReference>
<reference evidence="3" key="1">
    <citation type="submission" date="2021-01" db="EMBL/GenBank/DDBJ databases">
        <title>Active Sulfur Cycling in an Early Earth Analoge.</title>
        <authorList>
            <person name="Hahn C.R."/>
            <person name="Youssef N.H."/>
            <person name="Elshahed M."/>
        </authorList>
    </citation>
    <scope>NUCLEOTIDE SEQUENCE</scope>
    <source>
        <strain evidence="3">Zod_Metabat.1151</strain>
    </source>
</reference>
<evidence type="ECO:0000313" key="3">
    <source>
        <dbReference type="EMBL" id="MBN2066930.1"/>
    </source>
</evidence>
<organism evidence="3 4">
    <name type="scientific">Candidatus Iainarchaeum sp</name>
    <dbReference type="NCBI Taxonomy" id="3101447"/>
    <lineage>
        <taxon>Archaea</taxon>
        <taxon>Candidatus Iainarchaeota</taxon>
        <taxon>Candidatus Iainarchaeia</taxon>
        <taxon>Candidatus Iainarchaeales</taxon>
        <taxon>Candidatus Iainarchaeaceae</taxon>
        <taxon>Candidatus Iainarchaeum</taxon>
    </lineage>
</organism>
<dbReference type="NCBIfam" id="TIGR00296">
    <property type="entry name" value="TIGR00296 family protein"/>
    <property type="match status" value="1"/>
</dbReference>
<dbReference type="InterPro" id="IPR036071">
    <property type="entry name" value="AMMECR1_dom_sf"/>
</dbReference>
<dbReference type="InterPro" id="IPR027623">
    <property type="entry name" value="AmmeMemoSam_A"/>
</dbReference>
<dbReference type="Gene3D" id="3.30.1490.150">
    <property type="entry name" value="Hypothetical protein ph0010, domain 2"/>
    <property type="match status" value="1"/>
</dbReference>
<dbReference type="AlphaFoldDB" id="A0A938YW55"/>
<proteinExistence type="inferred from homology"/>
<dbReference type="Proteomes" id="UP000809243">
    <property type="component" value="Unassembled WGS sequence"/>
</dbReference>